<name>B9K8X0_THENN</name>
<organism evidence="8 9">
    <name type="scientific">Thermotoga neapolitana (strain ATCC 49049 / DSM 4359 / NBRC 107923 / NS-E)</name>
    <dbReference type="NCBI Taxonomy" id="309803"/>
    <lineage>
        <taxon>Bacteria</taxon>
        <taxon>Thermotogati</taxon>
        <taxon>Thermotogota</taxon>
        <taxon>Thermotogae</taxon>
        <taxon>Thermotogales</taxon>
        <taxon>Thermotogaceae</taxon>
        <taxon>Thermotoga</taxon>
    </lineage>
</organism>
<evidence type="ECO:0000256" key="2">
    <source>
        <dbReference type="ARBA" id="ARBA00009677"/>
    </source>
</evidence>
<dbReference type="InterPro" id="IPR006300">
    <property type="entry name" value="FlgB"/>
</dbReference>
<keyword evidence="8" id="KW-0282">Flagellum</keyword>
<dbReference type="GO" id="GO:0030694">
    <property type="term" value="C:bacterial-type flagellum basal body, rod"/>
    <property type="evidence" value="ECO:0007669"/>
    <property type="project" value="InterPro"/>
</dbReference>
<dbReference type="Proteomes" id="UP000000445">
    <property type="component" value="Chromosome"/>
</dbReference>
<dbReference type="HOGENOM" id="CLU_125463_3_1_0"/>
<keyword evidence="4 6" id="KW-0975">Bacterial flagellum</keyword>
<sequence>MQNINSGGVKMFNSNFYTLKQAMDVSLLRQKIHSLNIANVSTPGYKRKYVAFEEFLKESKMRLELARTSEKHLGGSQRVVEPRVLTQNDTTMRNDGNNVDIDYEMVQLVKNGLRYQVLTRLMSMNIDRYNAVLRSVR</sequence>
<evidence type="ECO:0000256" key="4">
    <source>
        <dbReference type="ARBA" id="ARBA00023143"/>
    </source>
</evidence>
<evidence type="ECO:0000256" key="3">
    <source>
        <dbReference type="ARBA" id="ARBA00014376"/>
    </source>
</evidence>
<dbReference type="InterPro" id="IPR001444">
    <property type="entry name" value="Flag_bb_rod_N"/>
</dbReference>
<gene>
    <name evidence="8" type="ordered locus">CTN_1227</name>
</gene>
<evidence type="ECO:0000313" key="8">
    <source>
        <dbReference type="EMBL" id="ACM23403.1"/>
    </source>
</evidence>
<evidence type="ECO:0000256" key="6">
    <source>
        <dbReference type="PIRNR" id="PIRNR002889"/>
    </source>
</evidence>
<comment type="subunit">
    <text evidence="6">The basal body constitutes a major portion of the flagellar organelle and consists of a number of rings mounted on a central rod.</text>
</comment>
<dbReference type="NCBIfam" id="TIGR01396">
    <property type="entry name" value="FlgB"/>
    <property type="match status" value="1"/>
</dbReference>
<dbReference type="PANTHER" id="PTHR30435">
    <property type="entry name" value="FLAGELLAR PROTEIN"/>
    <property type="match status" value="1"/>
</dbReference>
<evidence type="ECO:0000256" key="1">
    <source>
        <dbReference type="ARBA" id="ARBA00004117"/>
    </source>
</evidence>
<dbReference type="KEGG" id="tna:CTN_1227"/>
<dbReference type="EMBL" id="CP000916">
    <property type="protein sequence ID" value="ACM23403.1"/>
    <property type="molecule type" value="Genomic_DNA"/>
</dbReference>
<dbReference type="PANTHER" id="PTHR30435:SF12">
    <property type="entry name" value="FLAGELLAR BASAL BODY ROD PROTEIN FLGB"/>
    <property type="match status" value="1"/>
</dbReference>
<comment type="similarity">
    <text evidence="2 6">Belongs to the flagella basal body rod proteins family.</text>
</comment>
<keyword evidence="8" id="KW-0969">Cilium</keyword>
<dbReference type="Pfam" id="PF00460">
    <property type="entry name" value="Flg_bb_rod"/>
    <property type="match status" value="1"/>
</dbReference>
<reference evidence="8 9" key="1">
    <citation type="journal article" date="2009" name="Biosci. Biotechnol. Biochem.">
        <title>WeGAS: a web-based microbial genome annotation system.</title>
        <authorList>
            <person name="Lee D."/>
            <person name="Seo H."/>
            <person name="Park C."/>
            <person name="Park K."/>
        </authorList>
    </citation>
    <scope>NUCLEOTIDE SEQUENCE [LARGE SCALE GENOMIC DNA]</scope>
    <source>
        <strain evidence="9">ATCC 49049 / DSM 4359 / NBRC 107923 / NS-E</strain>
    </source>
</reference>
<proteinExistence type="inferred from homology"/>
<accession>B9K8X0</accession>
<dbReference type="GO" id="GO:0071978">
    <property type="term" value="P:bacterial-type flagellum-dependent swarming motility"/>
    <property type="evidence" value="ECO:0007669"/>
    <property type="project" value="TreeGrafter"/>
</dbReference>
<evidence type="ECO:0000259" key="7">
    <source>
        <dbReference type="Pfam" id="PF00460"/>
    </source>
</evidence>
<dbReference type="eggNOG" id="COG1815">
    <property type="taxonomic scope" value="Bacteria"/>
</dbReference>
<keyword evidence="9" id="KW-1185">Reference proteome</keyword>
<comment type="function">
    <text evidence="5 6">Structural component of flagellum, the bacterial motility apparatus. Part of the rod structure of flagellar basal body.</text>
</comment>
<feature type="domain" description="Flagellar basal body rod protein N-terminal" evidence="7">
    <location>
        <begin position="17"/>
        <end position="46"/>
    </location>
</feature>
<dbReference type="STRING" id="309803.CTN_1227"/>
<evidence type="ECO:0000313" key="9">
    <source>
        <dbReference type="Proteomes" id="UP000000445"/>
    </source>
</evidence>
<keyword evidence="8" id="KW-0966">Cell projection</keyword>
<comment type="subcellular location">
    <subcellularLocation>
        <location evidence="1 6">Bacterial flagellum basal body</location>
    </subcellularLocation>
</comment>
<evidence type="ECO:0000256" key="5">
    <source>
        <dbReference type="ARBA" id="ARBA00024934"/>
    </source>
</evidence>
<dbReference type="PIRSF" id="PIRSF002889">
    <property type="entry name" value="Rod_FlgB"/>
    <property type="match status" value="1"/>
</dbReference>
<dbReference type="AlphaFoldDB" id="B9K8X0"/>
<protein>
    <recommendedName>
        <fullName evidence="3 6">Flagellar basal body rod protein FlgB</fullName>
    </recommendedName>
</protein>